<sequence length="29" mass="3332">MNGQFVTTRDDNRPDGYVRSTGVRTQFVN</sequence>
<gene>
    <name evidence="2" type="ORF">FHR34_007455</name>
</gene>
<evidence type="ECO:0000256" key="1">
    <source>
        <dbReference type="SAM" id="MobiDB-lite"/>
    </source>
</evidence>
<feature type="region of interest" description="Disordered" evidence="1">
    <location>
        <begin position="1"/>
        <end position="29"/>
    </location>
</feature>
<evidence type="ECO:0000313" key="3">
    <source>
        <dbReference type="Proteomes" id="UP000540506"/>
    </source>
</evidence>
<keyword evidence="3" id="KW-1185">Reference proteome</keyword>
<evidence type="ECO:0000313" key="2">
    <source>
        <dbReference type="EMBL" id="MBB4928358.1"/>
    </source>
</evidence>
<dbReference type="AlphaFoldDB" id="A0A7W7RAZ3"/>
<comment type="caution">
    <text evidence="2">The sequence shown here is derived from an EMBL/GenBank/DDBJ whole genome shotgun (WGS) entry which is preliminary data.</text>
</comment>
<dbReference type="EMBL" id="JACHJV010000003">
    <property type="protein sequence ID" value="MBB4928358.1"/>
    <property type="molecule type" value="Genomic_DNA"/>
</dbReference>
<reference evidence="2 3" key="1">
    <citation type="submission" date="2020-08" db="EMBL/GenBank/DDBJ databases">
        <title>Sequencing the genomes of 1000 actinobacteria strains.</title>
        <authorList>
            <person name="Klenk H.-P."/>
        </authorList>
    </citation>
    <scope>NUCLEOTIDE SEQUENCE [LARGE SCALE GENOMIC DNA]</scope>
    <source>
        <strain evidence="2 3">DSM 41654</strain>
    </source>
</reference>
<organism evidence="2 3">
    <name type="scientific">Kitasatospora kifunensis</name>
    <name type="common">Streptomyces kifunensis</name>
    <dbReference type="NCBI Taxonomy" id="58351"/>
    <lineage>
        <taxon>Bacteria</taxon>
        <taxon>Bacillati</taxon>
        <taxon>Actinomycetota</taxon>
        <taxon>Actinomycetes</taxon>
        <taxon>Kitasatosporales</taxon>
        <taxon>Streptomycetaceae</taxon>
        <taxon>Kitasatospora</taxon>
    </lineage>
</organism>
<name>A0A7W7RAZ3_KITKI</name>
<protein>
    <submittedName>
        <fullName evidence="2">Uncharacterized protein</fullName>
    </submittedName>
</protein>
<proteinExistence type="predicted"/>
<accession>A0A7W7RAZ3</accession>
<dbReference type="Proteomes" id="UP000540506">
    <property type="component" value="Unassembled WGS sequence"/>
</dbReference>